<dbReference type="Proteomes" id="UP000609121">
    <property type="component" value="Unassembled WGS sequence"/>
</dbReference>
<reference evidence="2" key="1">
    <citation type="submission" date="2020-09" db="EMBL/GenBank/DDBJ databases">
        <title>A novel bacterium of genus Mangrovicoccus, isolated from South China Sea.</title>
        <authorList>
            <person name="Huang H."/>
            <person name="Mo K."/>
            <person name="Hu Y."/>
        </authorList>
    </citation>
    <scope>NUCLEOTIDE SEQUENCE</scope>
    <source>
        <strain evidence="2">HB182678</strain>
    </source>
</reference>
<keyword evidence="3" id="KW-1185">Reference proteome</keyword>
<evidence type="ECO:0000256" key="1">
    <source>
        <dbReference type="ARBA" id="ARBA00022649"/>
    </source>
</evidence>
<accession>A0A8J7CG75</accession>
<name>A0A8J7CG75_9RHOB</name>
<dbReference type="Pfam" id="PF07362">
    <property type="entry name" value="CcdA"/>
    <property type="match status" value="1"/>
</dbReference>
<dbReference type="InterPro" id="IPR009956">
    <property type="entry name" value="Post-segregation_anti-tox_CcdA"/>
</dbReference>
<comment type="caution">
    <text evidence="2">The sequence shown here is derived from an EMBL/GenBank/DDBJ whole genome shotgun (WGS) entry which is preliminary data.</text>
</comment>
<keyword evidence="1" id="KW-1277">Toxin-antitoxin system</keyword>
<evidence type="ECO:0000313" key="2">
    <source>
        <dbReference type="EMBL" id="MBE3636855.1"/>
    </source>
</evidence>
<dbReference type="RefSeq" id="WP_193179035.1">
    <property type="nucleotide sequence ID" value="NZ_JACVXA010000003.1"/>
</dbReference>
<dbReference type="AlphaFoldDB" id="A0A8J7CG75"/>
<sequence length="76" mass="8331">MTRTLRKSTSMTLDRGVLEEARALGINLSQAAEAGLRAAIRTERARHWQAQNAGAVADFNAMIEDGGVPLSEFRKF</sequence>
<dbReference type="EMBL" id="JACVXA010000003">
    <property type="protein sequence ID" value="MBE3636855.1"/>
    <property type="molecule type" value="Genomic_DNA"/>
</dbReference>
<evidence type="ECO:0000313" key="3">
    <source>
        <dbReference type="Proteomes" id="UP000609121"/>
    </source>
</evidence>
<proteinExistence type="predicted"/>
<protein>
    <submittedName>
        <fullName evidence="2">Type II toxin-antitoxin system CcdA family antitoxin</fullName>
    </submittedName>
</protein>
<gene>
    <name evidence="2" type="ORF">ICN82_01395</name>
</gene>
<organism evidence="2 3">
    <name type="scientific">Mangrovicoccus algicola</name>
    <dbReference type="NCBI Taxonomy" id="2771008"/>
    <lineage>
        <taxon>Bacteria</taxon>
        <taxon>Pseudomonadati</taxon>
        <taxon>Pseudomonadota</taxon>
        <taxon>Alphaproteobacteria</taxon>
        <taxon>Rhodobacterales</taxon>
        <taxon>Paracoccaceae</taxon>
        <taxon>Mangrovicoccus</taxon>
    </lineage>
</organism>